<name>A0A0E9X1Q2_ANGAN</name>
<dbReference type="EMBL" id="GBXM01011910">
    <property type="protein sequence ID" value="JAH96667.1"/>
    <property type="molecule type" value="Transcribed_RNA"/>
</dbReference>
<evidence type="ECO:0000313" key="1">
    <source>
        <dbReference type="EMBL" id="JAH96667.1"/>
    </source>
</evidence>
<accession>A0A0E9X1Q2</accession>
<organism evidence="1">
    <name type="scientific">Anguilla anguilla</name>
    <name type="common">European freshwater eel</name>
    <name type="synonym">Muraena anguilla</name>
    <dbReference type="NCBI Taxonomy" id="7936"/>
    <lineage>
        <taxon>Eukaryota</taxon>
        <taxon>Metazoa</taxon>
        <taxon>Chordata</taxon>
        <taxon>Craniata</taxon>
        <taxon>Vertebrata</taxon>
        <taxon>Euteleostomi</taxon>
        <taxon>Actinopterygii</taxon>
        <taxon>Neopterygii</taxon>
        <taxon>Teleostei</taxon>
        <taxon>Anguilliformes</taxon>
        <taxon>Anguillidae</taxon>
        <taxon>Anguilla</taxon>
    </lineage>
</organism>
<reference evidence="1" key="2">
    <citation type="journal article" date="2015" name="Fish Shellfish Immunol.">
        <title>Early steps in the European eel (Anguilla anguilla)-Vibrio vulnificus interaction in the gills: Role of the RtxA13 toxin.</title>
        <authorList>
            <person name="Callol A."/>
            <person name="Pajuelo D."/>
            <person name="Ebbesson L."/>
            <person name="Teles M."/>
            <person name="MacKenzie S."/>
            <person name="Amaro C."/>
        </authorList>
    </citation>
    <scope>NUCLEOTIDE SEQUENCE</scope>
</reference>
<proteinExistence type="predicted"/>
<protein>
    <submittedName>
        <fullName evidence="1">Uncharacterized protein</fullName>
    </submittedName>
</protein>
<dbReference type="AlphaFoldDB" id="A0A0E9X1Q2"/>
<reference evidence="1" key="1">
    <citation type="submission" date="2014-11" db="EMBL/GenBank/DDBJ databases">
        <authorList>
            <person name="Amaro Gonzalez C."/>
        </authorList>
    </citation>
    <scope>NUCLEOTIDE SEQUENCE</scope>
</reference>
<sequence length="65" mass="7322">MTAQLQDQKADEKLVPDLGQIRICFGFKYYALLILSGVLEPMKCSQKVQTPPGHIGRLSFARKDQ</sequence>